<dbReference type="Gene3D" id="3.40.50.1100">
    <property type="match status" value="2"/>
</dbReference>
<comment type="subunit">
    <text evidence="2">Homodimer.</text>
</comment>
<dbReference type="EMBL" id="CP029354">
    <property type="protein sequence ID" value="AWK88328.1"/>
    <property type="molecule type" value="Genomic_DNA"/>
</dbReference>
<organism evidence="7 8">
    <name type="scientific">Azospirillum thermophilum</name>
    <dbReference type="NCBI Taxonomy" id="2202148"/>
    <lineage>
        <taxon>Bacteria</taxon>
        <taxon>Pseudomonadati</taxon>
        <taxon>Pseudomonadota</taxon>
        <taxon>Alphaproteobacteria</taxon>
        <taxon>Rhodospirillales</taxon>
        <taxon>Azospirillaceae</taxon>
        <taxon>Azospirillum</taxon>
    </lineage>
</organism>
<comment type="cofactor">
    <cofactor evidence="1">
        <name>pyridoxal 5'-phosphate</name>
        <dbReference type="ChEBI" id="CHEBI:597326"/>
    </cofactor>
</comment>
<dbReference type="OrthoDB" id="9805733at2"/>
<dbReference type="Pfam" id="PF00291">
    <property type="entry name" value="PALP"/>
    <property type="match status" value="1"/>
</dbReference>
<dbReference type="RefSeq" id="WP_109330491.1">
    <property type="nucleotide sequence ID" value="NZ_CP029354.1"/>
</dbReference>
<accession>A0A2S2CV17</accession>
<reference evidence="8" key="1">
    <citation type="submission" date="2018-05" db="EMBL/GenBank/DDBJ databases">
        <title>Azospirillum thermophila sp. nov., a novel isolated from hot spring.</title>
        <authorList>
            <person name="Zhao Z."/>
        </authorList>
    </citation>
    <scope>NUCLEOTIDE SEQUENCE [LARGE SCALE GENOMIC DNA]</scope>
    <source>
        <strain evidence="8">CFH 70021</strain>
    </source>
</reference>
<protein>
    <submittedName>
        <fullName evidence="7">2,3-diaminopropionate biosynthesis protein SbnA</fullName>
    </submittedName>
</protein>
<dbReference type="CDD" id="cd01561">
    <property type="entry name" value="CBS_like"/>
    <property type="match status" value="1"/>
</dbReference>
<dbReference type="GO" id="GO:0016740">
    <property type="term" value="F:transferase activity"/>
    <property type="evidence" value="ECO:0007669"/>
    <property type="project" value="UniProtKB-KW"/>
</dbReference>
<feature type="domain" description="Tryptophan synthase beta chain-like PALP" evidence="6">
    <location>
        <begin position="26"/>
        <end position="295"/>
    </location>
</feature>
<evidence type="ECO:0000256" key="2">
    <source>
        <dbReference type="ARBA" id="ARBA00011738"/>
    </source>
</evidence>
<gene>
    <name evidence="7" type="ORF">DEW08_19760</name>
</gene>
<dbReference type="Proteomes" id="UP000245629">
    <property type="component" value="Chromosome 3"/>
</dbReference>
<proteinExistence type="predicted"/>
<dbReference type="PANTHER" id="PTHR10314">
    <property type="entry name" value="CYSTATHIONINE BETA-SYNTHASE"/>
    <property type="match status" value="1"/>
</dbReference>
<keyword evidence="3" id="KW-0808">Transferase</keyword>
<evidence type="ECO:0000313" key="8">
    <source>
        <dbReference type="Proteomes" id="UP000245629"/>
    </source>
</evidence>
<dbReference type="InterPro" id="IPR036052">
    <property type="entry name" value="TrpB-like_PALP_sf"/>
</dbReference>
<dbReference type="NCBIfam" id="TIGR03945">
    <property type="entry name" value="PLP_SbnA_fam"/>
    <property type="match status" value="1"/>
</dbReference>
<evidence type="ECO:0000313" key="7">
    <source>
        <dbReference type="EMBL" id="AWK88328.1"/>
    </source>
</evidence>
<name>A0A2S2CV17_9PROT</name>
<dbReference type="InterPro" id="IPR050214">
    <property type="entry name" value="Cys_Synth/Cystath_Beta-Synth"/>
</dbReference>
<feature type="compositionally biased region" description="Basic and acidic residues" evidence="5">
    <location>
        <begin position="356"/>
        <end position="370"/>
    </location>
</feature>
<feature type="region of interest" description="Disordered" evidence="5">
    <location>
        <begin position="335"/>
        <end position="370"/>
    </location>
</feature>
<dbReference type="SUPFAM" id="SSF53686">
    <property type="entry name" value="Tryptophan synthase beta subunit-like PLP-dependent enzymes"/>
    <property type="match status" value="1"/>
</dbReference>
<keyword evidence="8" id="KW-1185">Reference proteome</keyword>
<dbReference type="InterPro" id="IPR023927">
    <property type="entry name" value="SbnA"/>
</dbReference>
<sequence length="370" mass="39975">MPILTNPLDLIFHNLFFDVQGIAGRGQLLLKLEGYNVTGSIKIKPALFMINELERRGVLEPCRSTVIESSSGNLGIALALVCALRGYAFICISDPNISPTNRRSIEAYGGKVVIVEHKDPQGGYLASRIEHIRGLLAENPDYVWLNQYANPANLQAHADWTALEILNEVPKVTHLYVGSGTTGTLMGLTRRFAELSPETRIIAVEPEGSVTFDETRAGRRLIPGIGTSRRPELADPAGLDRIVYVPEVDTIRMCHKLARRHGLLLGGSTGSVLAAVAADAESFDAGSTIVAVSPDLGDKYLETIFSPDWVKASYGVNPAVLSDSTPVAPCEPLGSIIARHSPPKPGRLRSAPPPAVRREAVRERVHEEGA</sequence>
<evidence type="ECO:0000256" key="1">
    <source>
        <dbReference type="ARBA" id="ARBA00001933"/>
    </source>
</evidence>
<dbReference type="AlphaFoldDB" id="A0A2S2CV17"/>
<evidence type="ECO:0000256" key="4">
    <source>
        <dbReference type="ARBA" id="ARBA00022898"/>
    </source>
</evidence>
<dbReference type="InterPro" id="IPR001926">
    <property type="entry name" value="TrpB-like_PALP"/>
</dbReference>
<evidence type="ECO:0000256" key="5">
    <source>
        <dbReference type="SAM" id="MobiDB-lite"/>
    </source>
</evidence>
<dbReference type="GO" id="GO:1901605">
    <property type="term" value="P:alpha-amino acid metabolic process"/>
    <property type="evidence" value="ECO:0007669"/>
    <property type="project" value="UniProtKB-ARBA"/>
</dbReference>
<keyword evidence="4" id="KW-0663">Pyridoxal phosphate</keyword>
<dbReference type="KEGG" id="azz:DEW08_19760"/>
<evidence type="ECO:0000256" key="3">
    <source>
        <dbReference type="ARBA" id="ARBA00022679"/>
    </source>
</evidence>
<evidence type="ECO:0000259" key="6">
    <source>
        <dbReference type="Pfam" id="PF00291"/>
    </source>
</evidence>